<name>A0A1G5IUK7_9BACL</name>
<sequence length="890" mass="99503">MRKKRTAFAAVILIASLFMAQNINYAESVSERVVTTSGDSQEADQSTATESSKTQETLTKQESTTTDPEREGEKQSDATSSEPQTASANQQKNEAVTVPEGMEVVAEKDGLILYLKPETTEIAVKDQKNGAMWFSNPQDREQDTIATGYNKSQLNVQFELTYYDNTGNALKYDNFTHSVESGQFEVEKVEDGFNVVYTLGEVKSDIEAIPKYISEERFNTLILGKLEEQDQKEIEKRFKYDEQNKRYERRDSSLKGVGLSKVTRIFESVGYDEAQIAIDKAAYGEEESGSASVIVPVQYRLEQGHLRVSIPENGIQYPDTMKIQSLSLLPFFGASGPKDKGYSLVPDGSGSLIYFNNKKTSVSPYSTALYGSDHAVNQLSQIQKEQKARMPVFGMSYGDKGYLAVIDKGDAVASVEADVSGRLNQYNTVHSSFSLSSMEEVTLTNGWRSSTVKRFQAQPFHNEMSVIYEFLSADDASYSGMASTYRDYLTEQKNLTRLGDDTELPFYVELIGGIPKKKFFLGIPYNAYESLTTFEEAQDILKEMQSLGVEDIQLRYSGWFNGGMHHDMPKSIDIDKKLGGAKGLQSLQAYTQENGFGLYPDVSFLEAFPEAKGFKKSYASRQITGKLAQLFPYYIASFTQESEASPGYVLSPEAVPGIVSGFLQDYKETGLTGLSLRDLGDQLNSDFNRANVINREQAKEVVMNQLEQVRSSDASLLVEGGNSYASPYARHIVDAPVSNSGFNITDEAVPFFQLVYHGFVQYAGQAWNMADDQDSHVQMLRAIETGSAPYYTWFYADPSAIKLTSFDALYSADYRRWIEESAERYKELRNVLQDVQNQTIVKHEKLSKGVYQTTYEKGKTVIVNYNDAAVEWNGTRVAAKSYWVGGDMPE</sequence>
<dbReference type="Gene3D" id="3.20.20.80">
    <property type="entry name" value="Glycosidases"/>
    <property type="match status" value="1"/>
</dbReference>
<organism evidence="3 4">
    <name type="scientific">Paenibacillus polysaccharolyticus</name>
    <dbReference type="NCBI Taxonomy" id="582692"/>
    <lineage>
        <taxon>Bacteria</taxon>
        <taxon>Bacillati</taxon>
        <taxon>Bacillota</taxon>
        <taxon>Bacilli</taxon>
        <taxon>Bacillales</taxon>
        <taxon>Paenibacillaceae</taxon>
        <taxon>Paenibacillus</taxon>
    </lineage>
</organism>
<reference evidence="4" key="1">
    <citation type="submission" date="2016-10" db="EMBL/GenBank/DDBJ databases">
        <authorList>
            <person name="Varghese N."/>
            <person name="Submissions S."/>
        </authorList>
    </citation>
    <scope>NUCLEOTIDE SEQUENCE [LARGE SCALE GENOMIC DNA]</scope>
    <source>
        <strain evidence="4">BL9</strain>
    </source>
</reference>
<feature type="chain" id="PRO_5038642900" description="Glycosyl hydrolases related to GH101 family, GHL1-GHL3" evidence="2">
    <location>
        <begin position="21"/>
        <end position="890"/>
    </location>
</feature>
<evidence type="ECO:0000313" key="3">
    <source>
        <dbReference type="EMBL" id="SCY79411.1"/>
    </source>
</evidence>
<proteinExistence type="predicted"/>
<dbReference type="STRING" id="582692.SAMN05720606_109163"/>
<feature type="region of interest" description="Disordered" evidence="1">
    <location>
        <begin position="36"/>
        <end position="99"/>
    </location>
</feature>
<dbReference type="InterPro" id="IPR043751">
    <property type="entry name" value="DUF5696"/>
</dbReference>
<dbReference type="Pfam" id="PF18952">
    <property type="entry name" value="DUF5696"/>
    <property type="match status" value="1"/>
</dbReference>
<evidence type="ECO:0000256" key="1">
    <source>
        <dbReference type="SAM" id="MobiDB-lite"/>
    </source>
</evidence>
<keyword evidence="2" id="KW-0732">Signal</keyword>
<gene>
    <name evidence="3" type="ORF">SAMN05720606_109163</name>
</gene>
<accession>A0A1G5IUK7</accession>
<keyword evidence="4" id="KW-1185">Reference proteome</keyword>
<dbReference type="Proteomes" id="UP000198538">
    <property type="component" value="Unassembled WGS sequence"/>
</dbReference>
<dbReference type="RefSeq" id="WP_090920927.1">
    <property type="nucleotide sequence ID" value="NZ_FMVM01000009.1"/>
</dbReference>
<feature type="compositionally biased region" description="Polar residues" evidence="1">
    <location>
        <begin position="77"/>
        <end position="94"/>
    </location>
</feature>
<dbReference type="AlphaFoldDB" id="A0A1G5IUK7"/>
<feature type="signal peptide" evidence="2">
    <location>
        <begin position="1"/>
        <end position="20"/>
    </location>
</feature>
<feature type="compositionally biased region" description="Basic and acidic residues" evidence="1">
    <location>
        <begin position="67"/>
        <end position="76"/>
    </location>
</feature>
<evidence type="ECO:0000256" key="2">
    <source>
        <dbReference type="SAM" id="SignalP"/>
    </source>
</evidence>
<evidence type="ECO:0000313" key="4">
    <source>
        <dbReference type="Proteomes" id="UP000198538"/>
    </source>
</evidence>
<feature type="compositionally biased region" description="Polar residues" evidence="1">
    <location>
        <begin position="36"/>
        <end position="66"/>
    </location>
</feature>
<evidence type="ECO:0008006" key="5">
    <source>
        <dbReference type="Google" id="ProtNLM"/>
    </source>
</evidence>
<dbReference type="EMBL" id="FMVM01000009">
    <property type="protein sequence ID" value="SCY79411.1"/>
    <property type="molecule type" value="Genomic_DNA"/>
</dbReference>
<protein>
    <recommendedName>
        <fullName evidence="5">Glycosyl hydrolases related to GH101 family, GHL1-GHL3</fullName>
    </recommendedName>
</protein>